<proteinExistence type="predicted"/>
<evidence type="ECO:0000313" key="1">
    <source>
        <dbReference type="Proteomes" id="UP000887565"/>
    </source>
</evidence>
<sequence length="72" mass="8625">MFKAASKKFSDDIAKEATIDRWCKLAKLDQSSSLSFKSLISDWITSVVHYEKRENYFSVYYRYSDKRRLDEK</sequence>
<name>A0A915KNT6_ROMCU</name>
<keyword evidence="1" id="KW-1185">Reference proteome</keyword>
<dbReference type="AlphaFoldDB" id="A0A915KNT6"/>
<reference evidence="2" key="1">
    <citation type="submission" date="2022-11" db="UniProtKB">
        <authorList>
            <consortium name="WormBaseParasite"/>
        </authorList>
    </citation>
    <scope>IDENTIFICATION</scope>
</reference>
<protein>
    <submittedName>
        <fullName evidence="2">Uncharacterized protein</fullName>
    </submittedName>
</protein>
<accession>A0A915KNT6</accession>
<dbReference type="WBParaSite" id="nRc.2.0.1.t40446-RA">
    <property type="protein sequence ID" value="nRc.2.0.1.t40446-RA"/>
    <property type="gene ID" value="nRc.2.0.1.g40446"/>
</dbReference>
<organism evidence="1 2">
    <name type="scientific">Romanomermis culicivorax</name>
    <name type="common">Nematode worm</name>
    <dbReference type="NCBI Taxonomy" id="13658"/>
    <lineage>
        <taxon>Eukaryota</taxon>
        <taxon>Metazoa</taxon>
        <taxon>Ecdysozoa</taxon>
        <taxon>Nematoda</taxon>
        <taxon>Enoplea</taxon>
        <taxon>Dorylaimia</taxon>
        <taxon>Mermithida</taxon>
        <taxon>Mermithoidea</taxon>
        <taxon>Mermithidae</taxon>
        <taxon>Romanomermis</taxon>
    </lineage>
</organism>
<dbReference type="Proteomes" id="UP000887565">
    <property type="component" value="Unplaced"/>
</dbReference>
<evidence type="ECO:0000313" key="2">
    <source>
        <dbReference type="WBParaSite" id="nRc.2.0.1.t40446-RA"/>
    </source>
</evidence>